<evidence type="ECO:0000313" key="2">
    <source>
        <dbReference type="Proteomes" id="UP001562425"/>
    </source>
</evidence>
<dbReference type="Proteomes" id="UP001562425">
    <property type="component" value="Unassembled WGS sequence"/>
</dbReference>
<gene>
    <name evidence="1" type="ORF">pipiens_003311</name>
</gene>
<name>A0ABD1D096_CULPP</name>
<comment type="caution">
    <text evidence="1">The sequence shown here is derived from an EMBL/GenBank/DDBJ whole genome shotgun (WGS) entry which is preliminary data.</text>
</comment>
<accession>A0ABD1D096</accession>
<dbReference type="AlphaFoldDB" id="A0ABD1D096"/>
<proteinExistence type="predicted"/>
<sequence length="78" mass="8986">MQDDTVKETTMADGALPEVPMPRGREFNKFSLVHRVYYACRDGFSRLLLATLKDIDCEHDRKAIVDQSLVCWSIVHVF</sequence>
<evidence type="ECO:0000313" key="1">
    <source>
        <dbReference type="EMBL" id="KAL1385324.1"/>
    </source>
</evidence>
<protein>
    <submittedName>
        <fullName evidence="1">Uncharacterized protein</fullName>
    </submittedName>
</protein>
<keyword evidence="2" id="KW-1185">Reference proteome</keyword>
<organism evidence="1 2">
    <name type="scientific">Culex pipiens pipiens</name>
    <name type="common">Northern house mosquito</name>
    <dbReference type="NCBI Taxonomy" id="38569"/>
    <lineage>
        <taxon>Eukaryota</taxon>
        <taxon>Metazoa</taxon>
        <taxon>Ecdysozoa</taxon>
        <taxon>Arthropoda</taxon>
        <taxon>Hexapoda</taxon>
        <taxon>Insecta</taxon>
        <taxon>Pterygota</taxon>
        <taxon>Neoptera</taxon>
        <taxon>Endopterygota</taxon>
        <taxon>Diptera</taxon>
        <taxon>Nematocera</taxon>
        <taxon>Culicoidea</taxon>
        <taxon>Culicidae</taxon>
        <taxon>Culicinae</taxon>
        <taxon>Culicini</taxon>
        <taxon>Culex</taxon>
        <taxon>Culex</taxon>
    </lineage>
</organism>
<reference evidence="1 2" key="1">
    <citation type="submission" date="2024-05" db="EMBL/GenBank/DDBJ databases">
        <title>Culex pipiens pipiens assembly and annotation.</title>
        <authorList>
            <person name="Alout H."/>
            <person name="Durand T."/>
        </authorList>
    </citation>
    <scope>NUCLEOTIDE SEQUENCE [LARGE SCALE GENOMIC DNA]</scope>
    <source>
        <strain evidence="1">HA-2024</strain>
        <tissue evidence="1">Whole body</tissue>
    </source>
</reference>
<dbReference type="EMBL" id="JBEHCU010008307">
    <property type="protein sequence ID" value="KAL1385324.1"/>
    <property type="molecule type" value="Genomic_DNA"/>
</dbReference>